<keyword evidence="4" id="KW-1185">Reference proteome</keyword>
<dbReference type="GO" id="GO:0005524">
    <property type="term" value="F:ATP binding"/>
    <property type="evidence" value="ECO:0007669"/>
    <property type="project" value="UniProtKB-KW"/>
</dbReference>
<sequence length="144" mass="15012">MDTKSVTVVPARSVTTVAVARDSARDFLAGLVNPIPAEAADTVALVVSELVTNALRHGGGDCTLDLTAHSDSIEVAVHDRSPQAPRMRIPDLDGGTGGFGWPMVNRLAHTTSVTRRPSGGKTVSAILARQHQGASVPWTAPTEP</sequence>
<dbReference type="CDD" id="cd16936">
    <property type="entry name" value="HATPase_RsbW-like"/>
    <property type="match status" value="1"/>
</dbReference>
<keyword evidence="3" id="KW-0547">Nucleotide-binding</keyword>
<dbReference type="Pfam" id="PF13581">
    <property type="entry name" value="HATPase_c_2"/>
    <property type="match status" value="1"/>
</dbReference>
<organism evidence="3 4">
    <name type="scientific">Streptomyces lasiicapitis</name>
    <dbReference type="NCBI Taxonomy" id="1923961"/>
    <lineage>
        <taxon>Bacteria</taxon>
        <taxon>Bacillati</taxon>
        <taxon>Actinomycetota</taxon>
        <taxon>Actinomycetes</taxon>
        <taxon>Kitasatosporales</taxon>
        <taxon>Streptomycetaceae</taxon>
        <taxon>Streptomyces</taxon>
    </lineage>
</organism>
<dbReference type="SUPFAM" id="SSF55874">
    <property type="entry name" value="ATPase domain of HSP90 chaperone/DNA topoisomerase II/histidine kinase"/>
    <property type="match status" value="1"/>
</dbReference>
<keyword evidence="3" id="KW-0067">ATP-binding</keyword>
<dbReference type="InterPro" id="IPR036890">
    <property type="entry name" value="HATPase_C_sf"/>
</dbReference>
<evidence type="ECO:0000313" key="3">
    <source>
        <dbReference type="EMBL" id="GGO59271.1"/>
    </source>
</evidence>
<keyword evidence="1" id="KW-0723">Serine/threonine-protein kinase</keyword>
<dbReference type="Proteomes" id="UP000656881">
    <property type="component" value="Unassembled WGS sequence"/>
</dbReference>
<evidence type="ECO:0000259" key="2">
    <source>
        <dbReference type="Pfam" id="PF13581"/>
    </source>
</evidence>
<reference evidence="4" key="1">
    <citation type="journal article" date="2019" name="Int. J. Syst. Evol. Microbiol.">
        <title>The Global Catalogue of Microorganisms (GCM) 10K type strain sequencing project: providing services to taxonomists for standard genome sequencing and annotation.</title>
        <authorList>
            <consortium name="The Broad Institute Genomics Platform"/>
            <consortium name="The Broad Institute Genome Sequencing Center for Infectious Disease"/>
            <person name="Wu L."/>
            <person name="Ma J."/>
        </authorList>
    </citation>
    <scope>NUCLEOTIDE SEQUENCE [LARGE SCALE GENOMIC DNA]</scope>
    <source>
        <strain evidence="4">CGMCC 4.7349</strain>
    </source>
</reference>
<accession>A0ABQ2MXJ2</accession>
<comment type="caution">
    <text evidence="3">The sequence shown here is derived from an EMBL/GenBank/DDBJ whole genome shotgun (WGS) entry which is preliminary data.</text>
</comment>
<dbReference type="RefSeq" id="WP_189177655.1">
    <property type="nucleotide sequence ID" value="NZ_BMNG01000027.1"/>
</dbReference>
<name>A0ABQ2MXJ2_9ACTN</name>
<gene>
    <name evidence="3" type="ORF">GCM10012286_80490</name>
</gene>
<dbReference type="InterPro" id="IPR003594">
    <property type="entry name" value="HATPase_dom"/>
</dbReference>
<evidence type="ECO:0000256" key="1">
    <source>
        <dbReference type="ARBA" id="ARBA00022527"/>
    </source>
</evidence>
<dbReference type="PANTHER" id="PTHR35526">
    <property type="entry name" value="ANTI-SIGMA-F FACTOR RSBW-RELATED"/>
    <property type="match status" value="1"/>
</dbReference>
<feature type="domain" description="Histidine kinase/HSP90-like ATPase" evidence="2">
    <location>
        <begin position="15"/>
        <end position="124"/>
    </location>
</feature>
<dbReference type="EMBL" id="BMNG01000027">
    <property type="protein sequence ID" value="GGO59271.1"/>
    <property type="molecule type" value="Genomic_DNA"/>
</dbReference>
<keyword evidence="1" id="KW-0808">Transferase</keyword>
<proteinExistence type="predicted"/>
<evidence type="ECO:0000313" key="4">
    <source>
        <dbReference type="Proteomes" id="UP000656881"/>
    </source>
</evidence>
<keyword evidence="1" id="KW-0418">Kinase</keyword>
<dbReference type="Gene3D" id="3.30.565.10">
    <property type="entry name" value="Histidine kinase-like ATPase, C-terminal domain"/>
    <property type="match status" value="1"/>
</dbReference>
<dbReference type="PANTHER" id="PTHR35526:SF3">
    <property type="entry name" value="ANTI-SIGMA-F FACTOR RSBW"/>
    <property type="match status" value="1"/>
</dbReference>
<dbReference type="InterPro" id="IPR050267">
    <property type="entry name" value="Anti-sigma-factor_SerPK"/>
</dbReference>
<protein>
    <submittedName>
        <fullName evidence="3">ATP-binding protein</fullName>
    </submittedName>
</protein>